<dbReference type="RefSeq" id="WP_052762125.1">
    <property type="nucleotide sequence ID" value="NZ_KQ061220.1"/>
</dbReference>
<gene>
    <name evidence="3" type="ORF">SAMN04488563_1246</name>
</gene>
<dbReference type="Gene3D" id="3.40.50.300">
    <property type="entry name" value="P-loop containing nucleotide triphosphate hydrolases"/>
    <property type="match status" value="1"/>
</dbReference>
<evidence type="ECO:0000313" key="3">
    <source>
        <dbReference type="EMBL" id="SDU35278.1"/>
    </source>
</evidence>
<dbReference type="InterPro" id="IPR003960">
    <property type="entry name" value="ATPase_AAA_CS"/>
</dbReference>
<keyword evidence="1" id="KW-0547">Nucleotide-binding</keyword>
<sequence>MYEELTRLSPALVVLEDLDLVIGCRRHGNDLGLHGFLAALDGAMSRHQGVVTVATTNDPRVLDDAAVRAARFDRTVEVPLPDGAQRRAILRRNLGPLAAAVEIEAIADGSDGASGADLRELVRRSVLADGDEVTTATLERFAGDGAWSPATGAGLYV</sequence>
<dbReference type="GO" id="GO:0005524">
    <property type="term" value="F:ATP binding"/>
    <property type="evidence" value="ECO:0007669"/>
    <property type="project" value="UniProtKB-KW"/>
</dbReference>
<dbReference type="Gene3D" id="1.10.8.60">
    <property type="match status" value="1"/>
</dbReference>
<keyword evidence="4" id="KW-1185">Reference proteome</keyword>
<dbReference type="Pfam" id="PF00004">
    <property type="entry name" value="AAA"/>
    <property type="match status" value="1"/>
</dbReference>
<dbReference type="Proteomes" id="UP000182977">
    <property type="component" value="Chromosome I"/>
</dbReference>
<dbReference type="EMBL" id="LT629791">
    <property type="protein sequence ID" value="SDU35278.1"/>
    <property type="molecule type" value="Genomic_DNA"/>
</dbReference>
<dbReference type="AlphaFoldDB" id="A0A1H2HUS0"/>
<dbReference type="OrthoDB" id="9809379at2"/>
<dbReference type="PROSITE" id="PS00674">
    <property type="entry name" value="AAA"/>
    <property type="match status" value="1"/>
</dbReference>
<protein>
    <submittedName>
        <fullName evidence="3">ATPase family associated with various cellular activities (AAA)</fullName>
    </submittedName>
</protein>
<dbReference type="STRING" id="419479.SAMN04488563_1246"/>
<dbReference type="InterPro" id="IPR003959">
    <property type="entry name" value="ATPase_AAA_core"/>
</dbReference>
<reference evidence="4" key="1">
    <citation type="submission" date="2016-10" db="EMBL/GenBank/DDBJ databases">
        <authorList>
            <person name="Varghese N."/>
            <person name="Submissions S."/>
        </authorList>
    </citation>
    <scope>NUCLEOTIDE SEQUENCE [LARGE SCALE GENOMIC DNA]</scope>
    <source>
        <strain evidence="4">DSM 45079</strain>
    </source>
</reference>
<feature type="domain" description="ATPase AAA-type core" evidence="2">
    <location>
        <begin position="3"/>
        <end position="80"/>
    </location>
</feature>
<keyword evidence="1" id="KW-0067">ATP-binding</keyword>
<dbReference type="SUPFAM" id="SSF52540">
    <property type="entry name" value="P-loop containing nucleoside triphosphate hydrolases"/>
    <property type="match status" value="1"/>
</dbReference>
<name>A0A1H2HUS0_9ACTN</name>
<dbReference type="InterPro" id="IPR027417">
    <property type="entry name" value="P-loop_NTPase"/>
</dbReference>
<comment type="similarity">
    <text evidence="1">Belongs to the AAA ATPase family.</text>
</comment>
<dbReference type="GO" id="GO:0016887">
    <property type="term" value="F:ATP hydrolysis activity"/>
    <property type="evidence" value="ECO:0007669"/>
    <property type="project" value="InterPro"/>
</dbReference>
<accession>A0A1H2HUS0</accession>
<organism evidence="3 4">
    <name type="scientific">Jiangella alkaliphila</name>
    <dbReference type="NCBI Taxonomy" id="419479"/>
    <lineage>
        <taxon>Bacteria</taxon>
        <taxon>Bacillati</taxon>
        <taxon>Actinomycetota</taxon>
        <taxon>Actinomycetes</taxon>
        <taxon>Jiangellales</taxon>
        <taxon>Jiangellaceae</taxon>
        <taxon>Jiangella</taxon>
    </lineage>
</organism>
<proteinExistence type="inferred from homology"/>
<dbReference type="GO" id="GO:0004176">
    <property type="term" value="F:ATP-dependent peptidase activity"/>
    <property type="evidence" value="ECO:0007669"/>
    <property type="project" value="TreeGrafter"/>
</dbReference>
<dbReference type="PANTHER" id="PTHR23076:SF97">
    <property type="entry name" value="ATP-DEPENDENT ZINC METALLOPROTEASE YME1L1"/>
    <property type="match status" value="1"/>
</dbReference>
<evidence type="ECO:0000259" key="2">
    <source>
        <dbReference type="Pfam" id="PF00004"/>
    </source>
</evidence>
<evidence type="ECO:0000256" key="1">
    <source>
        <dbReference type="RuleBase" id="RU003651"/>
    </source>
</evidence>
<evidence type="ECO:0000313" key="4">
    <source>
        <dbReference type="Proteomes" id="UP000182977"/>
    </source>
</evidence>
<dbReference type="PANTHER" id="PTHR23076">
    <property type="entry name" value="METALLOPROTEASE M41 FTSH"/>
    <property type="match status" value="1"/>
</dbReference>
<dbReference type="GO" id="GO:0006508">
    <property type="term" value="P:proteolysis"/>
    <property type="evidence" value="ECO:0007669"/>
    <property type="project" value="TreeGrafter"/>
</dbReference>